<dbReference type="AlphaFoldDB" id="A0AAN6RR21"/>
<sequence length="262" mass="29878">MAGFKSDPNQAAVTERLAALAHEGLASRTPYVQDGSRHDTVFCHHRRPPTADVAWDRRFPELHEEHPIEEHTTVCPGAVEKTRAFRESFDPGVLSFEPECYRQTTLGSRAFHTRLIELVAVSLHSIGALLFQLDLNLHQGNVRSWAENRILGGVAVFDRPAELRSPAAPPNISFHSCRRRITYRYYQLCDGQQDTLIRFLLADSPNPSANFPLPILCDKQNTVRVGEERAINRGLFRDAWERRPPNREYLEYLARAPRNTLD</sequence>
<accession>A0AAN6RR21</accession>
<proteinExistence type="predicted"/>
<evidence type="ECO:0000313" key="2">
    <source>
        <dbReference type="Proteomes" id="UP001303889"/>
    </source>
</evidence>
<comment type="caution">
    <text evidence="1">The sequence shown here is derived from an EMBL/GenBank/DDBJ whole genome shotgun (WGS) entry which is preliminary data.</text>
</comment>
<keyword evidence="2" id="KW-1185">Reference proteome</keyword>
<protein>
    <submittedName>
        <fullName evidence="1">Uncharacterized protein</fullName>
    </submittedName>
</protein>
<reference evidence="1" key="2">
    <citation type="submission" date="2023-05" db="EMBL/GenBank/DDBJ databases">
        <authorList>
            <consortium name="Lawrence Berkeley National Laboratory"/>
            <person name="Steindorff A."/>
            <person name="Hensen N."/>
            <person name="Bonometti L."/>
            <person name="Westerberg I."/>
            <person name="Brannstrom I.O."/>
            <person name="Guillou S."/>
            <person name="Cros-Aarteil S."/>
            <person name="Calhoun S."/>
            <person name="Haridas S."/>
            <person name="Kuo A."/>
            <person name="Mondo S."/>
            <person name="Pangilinan J."/>
            <person name="Riley R."/>
            <person name="Labutti K."/>
            <person name="Andreopoulos B."/>
            <person name="Lipzen A."/>
            <person name="Chen C."/>
            <person name="Yanf M."/>
            <person name="Daum C."/>
            <person name="Ng V."/>
            <person name="Clum A."/>
            <person name="Ohm R."/>
            <person name="Martin F."/>
            <person name="Silar P."/>
            <person name="Natvig D."/>
            <person name="Lalanne C."/>
            <person name="Gautier V."/>
            <person name="Ament-Velasquez S.L."/>
            <person name="Kruys A."/>
            <person name="Hutchinson M.I."/>
            <person name="Powell A.J."/>
            <person name="Barry K."/>
            <person name="Miller A.N."/>
            <person name="Grigoriev I.V."/>
            <person name="Debuchy R."/>
            <person name="Gladieux P."/>
            <person name="Thoren M.H."/>
            <person name="Johannesson H."/>
        </authorList>
    </citation>
    <scope>NUCLEOTIDE SEQUENCE</scope>
    <source>
        <strain evidence="1">CBS 103.79</strain>
    </source>
</reference>
<organism evidence="1 2">
    <name type="scientific">Staphylotrichum tortipilum</name>
    <dbReference type="NCBI Taxonomy" id="2831512"/>
    <lineage>
        <taxon>Eukaryota</taxon>
        <taxon>Fungi</taxon>
        <taxon>Dikarya</taxon>
        <taxon>Ascomycota</taxon>
        <taxon>Pezizomycotina</taxon>
        <taxon>Sordariomycetes</taxon>
        <taxon>Sordariomycetidae</taxon>
        <taxon>Sordariales</taxon>
        <taxon>Chaetomiaceae</taxon>
        <taxon>Staphylotrichum</taxon>
    </lineage>
</organism>
<reference evidence="1" key="1">
    <citation type="journal article" date="2023" name="Mol. Phylogenet. Evol.">
        <title>Genome-scale phylogeny and comparative genomics of the fungal order Sordariales.</title>
        <authorList>
            <person name="Hensen N."/>
            <person name="Bonometti L."/>
            <person name="Westerberg I."/>
            <person name="Brannstrom I.O."/>
            <person name="Guillou S."/>
            <person name="Cros-Aarteil S."/>
            <person name="Calhoun S."/>
            <person name="Haridas S."/>
            <person name="Kuo A."/>
            <person name="Mondo S."/>
            <person name="Pangilinan J."/>
            <person name="Riley R."/>
            <person name="LaButti K."/>
            <person name="Andreopoulos B."/>
            <person name="Lipzen A."/>
            <person name="Chen C."/>
            <person name="Yan M."/>
            <person name="Daum C."/>
            <person name="Ng V."/>
            <person name="Clum A."/>
            <person name="Steindorff A."/>
            <person name="Ohm R.A."/>
            <person name="Martin F."/>
            <person name="Silar P."/>
            <person name="Natvig D.O."/>
            <person name="Lalanne C."/>
            <person name="Gautier V."/>
            <person name="Ament-Velasquez S.L."/>
            <person name="Kruys A."/>
            <person name="Hutchinson M.I."/>
            <person name="Powell A.J."/>
            <person name="Barry K."/>
            <person name="Miller A.N."/>
            <person name="Grigoriev I.V."/>
            <person name="Debuchy R."/>
            <person name="Gladieux P."/>
            <person name="Hiltunen Thoren M."/>
            <person name="Johannesson H."/>
        </authorList>
    </citation>
    <scope>NUCLEOTIDE SEQUENCE</scope>
    <source>
        <strain evidence="1">CBS 103.79</strain>
    </source>
</reference>
<dbReference type="EMBL" id="MU855735">
    <property type="protein sequence ID" value="KAK3899825.1"/>
    <property type="molecule type" value="Genomic_DNA"/>
</dbReference>
<gene>
    <name evidence="1" type="ORF">C8A05DRAFT_46204</name>
</gene>
<evidence type="ECO:0000313" key="1">
    <source>
        <dbReference type="EMBL" id="KAK3899825.1"/>
    </source>
</evidence>
<dbReference type="Proteomes" id="UP001303889">
    <property type="component" value="Unassembled WGS sequence"/>
</dbReference>
<name>A0AAN6RR21_9PEZI</name>